<evidence type="ECO:0000313" key="3">
    <source>
        <dbReference type="Proteomes" id="UP000789396"/>
    </source>
</evidence>
<dbReference type="EMBL" id="CAJVPZ010018695">
    <property type="protein sequence ID" value="CAG8689692.1"/>
    <property type="molecule type" value="Genomic_DNA"/>
</dbReference>
<dbReference type="Proteomes" id="UP000789396">
    <property type="component" value="Unassembled WGS sequence"/>
</dbReference>
<proteinExistence type="predicted"/>
<evidence type="ECO:0000256" key="1">
    <source>
        <dbReference type="SAM" id="MobiDB-lite"/>
    </source>
</evidence>
<name>A0A9N9HLY5_9GLOM</name>
<comment type="caution">
    <text evidence="2">The sequence shown here is derived from an EMBL/GenBank/DDBJ whole genome shotgun (WGS) entry which is preliminary data.</text>
</comment>
<gene>
    <name evidence="2" type="ORF">RFULGI_LOCUS9943</name>
</gene>
<organism evidence="2 3">
    <name type="scientific">Racocetra fulgida</name>
    <dbReference type="NCBI Taxonomy" id="60492"/>
    <lineage>
        <taxon>Eukaryota</taxon>
        <taxon>Fungi</taxon>
        <taxon>Fungi incertae sedis</taxon>
        <taxon>Mucoromycota</taxon>
        <taxon>Glomeromycotina</taxon>
        <taxon>Glomeromycetes</taxon>
        <taxon>Diversisporales</taxon>
        <taxon>Gigasporaceae</taxon>
        <taxon>Racocetra</taxon>
    </lineage>
</organism>
<dbReference type="AlphaFoldDB" id="A0A9N9HLY5"/>
<feature type="region of interest" description="Disordered" evidence="1">
    <location>
        <begin position="1"/>
        <end position="22"/>
    </location>
</feature>
<keyword evidence="3" id="KW-1185">Reference proteome</keyword>
<protein>
    <submittedName>
        <fullName evidence="2">1224_t:CDS:1</fullName>
    </submittedName>
</protein>
<reference evidence="2" key="1">
    <citation type="submission" date="2021-06" db="EMBL/GenBank/DDBJ databases">
        <authorList>
            <person name="Kallberg Y."/>
            <person name="Tangrot J."/>
            <person name="Rosling A."/>
        </authorList>
    </citation>
    <scope>NUCLEOTIDE SEQUENCE</scope>
    <source>
        <strain evidence="2">IN212</strain>
    </source>
</reference>
<sequence>MVSSNAISIDDTDNTSSIDNESIDDLMSINDDAEFIKKYNDNYQLPPGFSEALRLLDIKARSNMTN</sequence>
<accession>A0A9N9HLY5</accession>
<feature type="non-terminal residue" evidence="2">
    <location>
        <position position="1"/>
    </location>
</feature>
<evidence type="ECO:0000313" key="2">
    <source>
        <dbReference type="EMBL" id="CAG8689692.1"/>
    </source>
</evidence>